<feature type="region of interest" description="Disordered" evidence="1">
    <location>
        <begin position="85"/>
        <end position="114"/>
    </location>
</feature>
<name>A0A7R9U548_9STRA</name>
<reference evidence="3" key="1">
    <citation type="submission" date="2021-01" db="EMBL/GenBank/DDBJ databases">
        <authorList>
            <person name="Corre E."/>
            <person name="Pelletier E."/>
            <person name="Niang G."/>
            <person name="Scheremetjew M."/>
            <person name="Finn R."/>
            <person name="Kale V."/>
            <person name="Holt S."/>
            <person name="Cochrane G."/>
            <person name="Meng A."/>
            <person name="Brown T."/>
            <person name="Cohen L."/>
        </authorList>
    </citation>
    <scope>NUCLEOTIDE SEQUENCE</scope>
    <source>
        <strain evidence="3">CCMP2078</strain>
    </source>
</reference>
<evidence type="ECO:0000259" key="2">
    <source>
        <dbReference type="Pfam" id="PF12770"/>
    </source>
</evidence>
<feature type="region of interest" description="Disordered" evidence="1">
    <location>
        <begin position="188"/>
        <end position="222"/>
    </location>
</feature>
<dbReference type="SUPFAM" id="SSF48371">
    <property type="entry name" value="ARM repeat"/>
    <property type="match status" value="1"/>
</dbReference>
<dbReference type="SUPFAM" id="SSF52047">
    <property type="entry name" value="RNI-like"/>
    <property type="match status" value="1"/>
</dbReference>
<evidence type="ECO:0000313" key="3">
    <source>
        <dbReference type="EMBL" id="CAD8254824.1"/>
    </source>
</evidence>
<feature type="compositionally biased region" description="Basic and acidic residues" evidence="1">
    <location>
        <begin position="189"/>
        <end position="221"/>
    </location>
</feature>
<protein>
    <recommendedName>
        <fullName evidence="2">CHAT domain-containing protein</fullName>
    </recommendedName>
</protein>
<organism evidence="3">
    <name type="scientific">Pinguiococcus pyrenoidosus</name>
    <dbReference type="NCBI Taxonomy" id="172671"/>
    <lineage>
        <taxon>Eukaryota</taxon>
        <taxon>Sar</taxon>
        <taxon>Stramenopiles</taxon>
        <taxon>Ochrophyta</taxon>
        <taxon>Pinguiophyceae</taxon>
        <taxon>Pinguiochrysidales</taxon>
        <taxon>Pinguiochrysidaceae</taxon>
        <taxon>Pinguiococcus</taxon>
    </lineage>
</organism>
<dbReference type="PROSITE" id="PS50096">
    <property type="entry name" value="IQ"/>
    <property type="match status" value="1"/>
</dbReference>
<dbReference type="InterPro" id="IPR024983">
    <property type="entry name" value="CHAT_dom"/>
</dbReference>
<dbReference type="Gene3D" id="2.60.120.920">
    <property type="match status" value="1"/>
</dbReference>
<feature type="region of interest" description="Disordered" evidence="1">
    <location>
        <begin position="1567"/>
        <end position="1607"/>
    </location>
</feature>
<dbReference type="InterPro" id="IPR011989">
    <property type="entry name" value="ARM-like"/>
</dbReference>
<evidence type="ECO:0000256" key="1">
    <source>
        <dbReference type="SAM" id="MobiDB-lite"/>
    </source>
</evidence>
<dbReference type="Pfam" id="PF12770">
    <property type="entry name" value="CHAT"/>
    <property type="match status" value="1"/>
</dbReference>
<gene>
    <name evidence="3" type="ORF">PPYR1160_LOCUS4316</name>
</gene>
<feature type="region of interest" description="Disordered" evidence="1">
    <location>
        <begin position="1460"/>
        <end position="1486"/>
    </location>
</feature>
<dbReference type="EMBL" id="HBEA01005639">
    <property type="protein sequence ID" value="CAD8254824.1"/>
    <property type="molecule type" value="Transcribed_RNA"/>
</dbReference>
<feature type="region of interest" description="Disordered" evidence="1">
    <location>
        <begin position="1531"/>
        <end position="1551"/>
    </location>
</feature>
<dbReference type="InterPro" id="IPR043136">
    <property type="entry name" value="B30.2/SPRY_sf"/>
</dbReference>
<feature type="domain" description="CHAT" evidence="2">
    <location>
        <begin position="2137"/>
        <end position="2350"/>
    </location>
</feature>
<feature type="compositionally biased region" description="Low complexity" evidence="1">
    <location>
        <begin position="1580"/>
        <end position="1589"/>
    </location>
</feature>
<dbReference type="InterPro" id="IPR016024">
    <property type="entry name" value="ARM-type_fold"/>
</dbReference>
<dbReference type="Gene3D" id="1.25.10.10">
    <property type="entry name" value="Leucine-rich Repeat Variant"/>
    <property type="match status" value="1"/>
</dbReference>
<sequence>MDRSPRFWDTRGRVFTDPEGVSVSHRYRRGLRIQIVANAGIPEAAILKHYEEGLHATKGRCRRTRSVSETWTSERSRTVFSPHRDGQMLIDPQTGLPNSAKDGRAGEGDGALADSLPETVEKRTRAMSFADHVGLPVSKSLMNGFRKHCVAYYFEVQIVSSNARHAWDDGDQQQAPEISVGFALTEANEAQKSEKSEQSEKSKQSKQSKQTEKTESTEKTDTSPQFTAAWLFQSNGSVVVVHDGDTQTGNKVFEEQVSPGGFRGDDVVGCGVEIGGDNRLFFTVNGRIVTTLENFGPKIFQFRQGVCPAVELREPGVTVKANFGASPYVYADYEGATLYPRAQLAGTNELIAALDLSREASVTARKEGGEGTEPREVPSADDALLVCVRHSLQILVVVTAVTHIIEQGVFPAWAFDARRPLQDLTTPLRLESSSSEEKTLADPAAEQMPFVRRMSAQDGPSAESDLPKTEADVAERVKRIVWLLELNKASPLASIYTAARGSSVCDTASLDSSDDALRLIAEASRGIEKLSSAFSVLASEGPLTDTDLGGSRDTVQNFVDITGMSERADTAPSTQPVFGLEVYGRILRRLLRDCKENEYPGSSTKVSLEDVRKMLQQSSLQVVITMKPEFIISQRLHACLALTALAEEESRLKHLGAGASATGGLASIGGVQHACALYLSSTGRPAVRLAAAQAIVLMLRSEHESEIFLSDSSTIIAALQLFWQMAGLMESLSRLSVADGTLRLSEATPQVSLLAKKWRRDVYQGFLHTVQQLEPGRLQRAGGPLSFRKGDESKCLSAEVQRALVALALDLSGASGLPGGWPYVQGVGPMQTPNSVGLLHSGSVSPFILSRSQSIDGSTGMSVAGVNVAGAFNSVGATPAALDVALSDPEDKANCDLHAEVYIAQAVAILCQYEENRQALAQGNVVSLLDFWIQMHSRIEGETDEEDERVVAIVRYAAAGVASLCSPPGSRLERRRSIPQTEQFGNILTWDSINSQLLSKSTVAHLVEALKAMLPRVTEGAFRTDLERASTVQNAIDDHQRCLAKDVLTALTYMLGYSLEGESFERPSSAEGLEKTIIAHGALQDAISLAHVPFAEVRKAAQAFLSALINSNAVERSSLIDGSVHIVFMVLVVEASLVPWIDPDEAGARNERLDLRNWEQDPWELVRGCEALAALAKTCSQEQRNSIVETGAIAALTPILKVQAPAVAVPALMALSALLPSVVMPSDTWKDGKAPLKERFGELEQLEHLCREVIRILNSTQDKDVLEAAVLCLQPLAALDSLRSLIVQKSLTMLLSLCLSASPSGAGGAAAGVLVALGFEQGLKELEICGNDVTLLEEWFFMERFLLEQEEACDAISSSLELYWADVVRSGGEGRFSPDVVVLAERRREQAVRFLSSQVLYDLGVRGLGLYPAAAGHWLHRSVEEHVRSVSDHLGIPERHIRPAILAAQGIDKWRRNLLKPPPKKASSPGRRILRPAEGGAKPERSIRDEHACRIQRVARRFLARRRYSRARRAGMRAPVRAEIEIRDSLSDTALDGSPPAPSPVEGRRDHPCLAFFKGSPAFLRQGKRRGRNRRYSDPGGARSSSSGEAGDEKASSDIEPFAEDQVRDSTGNFRFPHAVERIQSLTFPFKLLRSLKYPSAPFEYQLAACGIDGTKGRIDPDRNSVWFPRPMMKSIIMPKRMYLSFDRPRRVLQQLIGKRDSAMQRDMLDLDRLESASGSFPHWIHPGWHLSFRDAIFEFDFLSELMLALRQLPEIVSLSFTGREHVPERLAHLVGSLPPHIRDITFDGCLSDKGVESLLVVLKQTLLAATTVRGHQRSISAGSSASESGNSPAMRDHRRIEVGVPPAASGAAHLEGFGLRNHTHLPAETFRTLSSVVGIGQSQSGGQWAPGVGLRWLDLSGNNKLGDDSAARILRALGECRSLTALDLSRTNLRGAEMTAKALAKPSGVLGVASALMRLHLDDLHLTPVGAKTLLSSLKEGLRAGFMNRQAAEMMGSSPRSSQGVVRQTTGLQALSLADNSFQDNEAICDSVRGMVSGEGDHFGLVELDLRGTRLTSNLIWPILLGVMDNPRMCTLYLDSDGHDLRGDALKRLQLLTDQYLKSHRQQQLDRLLYDHDESSDAYADVENGETKDNHIVQAVPVSTVDDDSEWTYGSNSVLFLLSQPLAWWAQAAPPEDHAEPPASSLESLRPMPLLDLNADRKTIWDAFRDAKRDVRLIFDYATQKTLVNKLAWGPRALHFSGHGLGQALTFEDGRGGVHALSVESLEQLIRNGDPQKRLKFVFVSACYSRLAGEAFVNAGVPHVVCVNLDAPLADAAARCFTDQLYFRLAQGATVRQAFDLAKVCVKSSPEVRNAGSEGEKFILLPDSAVAASHHDAVIFERARPLPEWPPAGGVDRVGYPKSWRSCFPDVSHLPGPPEDYLGREVDMYLLLWRIRRSRLVTMLGEDGAGKSAVAAGLCHYMTERLFFPGGVAYVDLACGLLSCPSTPAPPNDGAGPFNRLARMVQLQLVAMKAAKLHDQPAVAAEADLDREASGHLGEQEAVPPSAMPRSDSEAVFQHEDLRGVEFILVLDHLECFADPESLVELRLFVARLFEYYREIRILAVCRVLDNEGPEPGDHPKKLEHIHEPVVDSMRLNLSIGHVSESRFALPPLSLGSSLRLFARLCPLFKTGRDQSNFVRSMNRADQQNLRYTSPRLSEVSRSIFGVLGNGRPRRIQHFAFQCSEEELDDFLKLSSANDVATEQKRESGDDQ</sequence>
<dbReference type="Gene3D" id="3.80.10.10">
    <property type="entry name" value="Ribonuclease Inhibitor"/>
    <property type="match status" value="1"/>
</dbReference>
<proteinExistence type="predicted"/>
<accession>A0A7R9U548</accession>
<dbReference type="InterPro" id="IPR032675">
    <property type="entry name" value="LRR_dom_sf"/>
</dbReference>